<dbReference type="Pfam" id="PF00144">
    <property type="entry name" value="Beta-lactamase"/>
    <property type="match status" value="1"/>
</dbReference>
<dbReference type="KEGG" id="mff:MFFC18_51830"/>
<evidence type="ECO:0000259" key="2">
    <source>
        <dbReference type="Pfam" id="PF00144"/>
    </source>
</evidence>
<feature type="region of interest" description="Disordered" evidence="1">
    <location>
        <begin position="539"/>
        <end position="670"/>
    </location>
</feature>
<evidence type="ECO:0000256" key="1">
    <source>
        <dbReference type="SAM" id="MobiDB-lite"/>
    </source>
</evidence>
<dbReference type="SUPFAM" id="SSF56601">
    <property type="entry name" value="beta-lactamase/transpeptidase-like"/>
    <property type="match status" value="1"/>
</dbReference>
<evidence type="ECO:0000313" key="3">
    <source>
        <dbReference type="EMBL" id="QEG25259.1"/>
    </source>
</evidence>
<feature type="compositionally biased region" description="Basic and acidic residues" evidence="1">
    <location>
        <begin position="650"/>
        <end position="663"/>
    </location>
</feature>
<dbReference type="InterPro" id="IPR001466">
    <property type="entry name" value="Beta-lactam-related"/>
</dbReference>
<dbReference type="Gene3D" id="3.40.710.10">
    <property type="entry name" value="DD-peptidase/beta-lactamase superfamily"/>
    <property type="match status" value="1"/>
</dbReference>
<reference evidence="3 4" key="1">
    <citation type="submission" date="2019-08" db="EMBL/GenBank/DDBJ databases">
        <title>Deep-cultivation of Planctomycetes and their phenomic and genomic characterization uncovers novel biology.</title>
        <authorList>
            <person name="Wiegand S."/>
            <person name="Jogler M."/>
            <person name="Boedeker C."/>
            <person name="Pinto D."/>
            <person name="Vollmers J."/>
            <person name="Rivas-Marin E."/>
            <person name="Kohn T."/>
            <person name="Peeters S.H."/>
            <person name="Heuer A."/>
            <person name="Rast P."/>
            <person name="Oberbeckmann S."/>
            <person name="Bunk B."/>
            <person name="Jeske O."/>
            <person name="Meyerdierks A."/>
            <person name="Storesund J.E."/>
            <person name="Kallscheuer N."/>
            <person name="Luecker S."/>
            <person name="Lage O.M."/>
            <person name="Pohl T."/>
            <person name="Merkel B.J."/>
            <person name="Hornburger P."/>
            <person name="Mueller R.-W."/>
            <person name="Bruemmer F."/>
            <person name="Labrenz M."/>
            <person name="Spormann A.M."/>
            <person name="Op den Camp H."/>
            <person name="Overmann J."/>
            <person name="Amann R."/>
            <person name="Jetten M.S.M."/>
            <person name="Mascher T."/>
            <person name="Medema M.H."/>
            <person name="Devos D.P."/>
            <person name="Kaster A.-K."/>
            <person name="Ovreas L."/>
            <person name="Rohde M."/>
            <person name="Galperin M.Y."/>
            <person name="Jogler C."/>
        </authorList>
    </citation>
    <scope>NUCLEOTIDE SEQUENCE [LARGE SCALE GENOMIC DNA]</scope>
    <source>
        <strain evidence="3 4">FC18</strain>
    </source>
</reference>
<dbReference type="Proteomes" id="UP000322214">
    <property type="component" value="Chromosome"/>
</dbReference>
<dbReference type="InterPro" id="IPR013783">
    <property type="entry name" value="Ig-like_fold"/>
</dbReference>
<gene>
    <name evidence="3" type="primary">pbpE_3</name>
    <name evidence="3" type="ORF">MFFC18_51830</name>
</gene>
<accession>A0A5B9PI12</accession>
<dbReference type="OrthoDB" id="284523at2"/>
<protein>
    <submittedName>
        <fullName evidence="3">Penicillin-binding protein 4</fullName>
    </submittedName>
</protein>
<name>A0A5B9PI12_9BACT</name>
<organism evidence="3 4">
    <name type="scientific">Mariniblastus fucicola</name>
    <dbReference type="NCBI Taxonomy" id="980251"/>
    <lineage>
        <taxon>Bacteria</taxon>
        <taxon>Pseudomonadati</taxon>
        <taxon>Planctomycetota</taxon>
        <taxon>Planctomycetia</taxon>
        <taxon>Pirellulales</taxon>
        <taxon>Pirellulaceae</taxon>
        <taxon>Mariniblastus</taxon>
    </lineage>
</organism>
<feature type="domain" description="Beta-lactamase-related" evidence="2">
    <location>
        <begin position="73"/>
        <end position="384"/>
    </location>
</feature>
<dbReference type="InterPro" id="IPR012338">
    <property type="entry name" value="Beta-lactam/transpept-like"/>
</dbReference>
<feature type="compositionally biased region" description="Basic residues" evidence="1">
    <location>
        <begin position="581"/>
        <end position="590"/>
    </location>
</feature>
<dbReference type="PANTHER" id="PTHR43283">
    <property type="entry name" value="BETA-LACTAMASE-RELATED"/>
    <property type="match status" value="1"/>
</dbReference>
<dbReference type="AlphaFoldDB" id="A0A5B9PI12"/>
<dbReference type="InterPro" id="IPR050789">
    <property type="entry name" value="Diverse_Enzym_Activities"/>
</dbReference>
<keyword evidence="4" id="KW-1185">Reference proteome</keyword>
<dbReference type="RefSeq" id="WP_084417314.1">
    <property type="nucleotide sequence ID" value="NZ_CP042912.1"/>
</dbReference>
<dbReference type="EMBL" id="CP042912">
    <property type="protein sequence ID" value="QEG25259.1"/>
    <property type="molecule type" value="Genomic_DNA"/>
</dbReference>
<sequence>MQSHFNSAVSRNLTSSHFVRLAIILAACVCMLTTQRLNGQSTILQHAFPANQQPGGGVGSFASNTFKSEFDTEVQKHFDANKIPGMVVLMARDGMVTYRKTLGFADVENQISVTDKHVFRLASISKWVGGLMALKLEEQGMIDLNAKANSILTTIPDHHKSRVVDYLTCRAGIRHYNEPVSPLTPAGWSSTVYHSAWDALPFMWHDPLAVDAGTSHYSTHSYTFLGACLEQSSGKTIPQLVTQLLRNPHGLNTLRTENLSYTAANRVKLYGRIDSDNPEAGNQLVSADNLTWKFLGGGLESSGRDLLRLGMKVCDGQVISHDSLERMLDRIEPDSGYNLGCNTGVENGNRILAKDGGQTGASSYIWMAPDKRMVMVILTNIKQGKASTLGKKLRSIALGTTNAANQSPDLVVKKFSRTGTPYYQNGNLKIPFELLIENQGKAGTPNDFVNGVRLGTNYRWTRFMKTLPSKGKKTVTGTIKINDPGKLNQGRTLTFVATADAPIAAADTSIDPRARVFESVETNNSRILKVKVPGGIGGLQIAQPVRDPNLNPRSPATRTNPTTRTNPNAPSRTNPSGAKRANPKNAKRTNPKGGTRTNPSRTNGKPATKTAPAPTGSDKGKGRKKAKRANSKPKSKAQKSKPRRTNGKRPKIDKSQGETASKDKPKKKNR</sequence>
<feature type="compositionally biased region" description="Basic residues" evidence="1">
    <location>
        <begin position="621"/>
        <end position="649"/>
    </location>
</feature>
<dbReference type="STRING" id="980251.GCA_001642875_03779"/>
<feature type="compositionally biased region" description="Low complexity" evidence="1">
    <location>
        <begin position="551"/>
        <end position="576"/>
    </location>
</feature>
<proteinExistence type="predicted"/>
<dbReference type="Gene3D" id="2.60.40.10">
    <property type="entry name" value="Immunoglobulins"/>
    <property type="match status" value="1"/>
</dbReference>
<evidence type="ECO:0000313" key="4">
    <source>
        <dbReference type="Proteomes" id="UP000322214"/>
    </source>
</evidence>
<feature type="compositionally biased region" description="Polar residues" evidence="1">
    <location>
        <begin position="595"/>
        <end position="605"/>
    </location>
</feature>